<organism evidence="2 3">
    <name type="scientific">Oceanospirillum linum</name>
    <dbReference type="NCBI Taxonomy" id="966"/>
    <lineage>
        <taxon>Bacteria</taxon>
        <taxon>Pseudomonadati</taxon>
        <taxon>Pseudomonadota</taxon>
        <taxon>Gammaproteobacteria</taxon>
        <taxon>Oceanospirillales</taxon>
        <taxon>Oceanospirillaceae</taxon>
        <taxon>Oceanospirillum</taxon>
    </lineage>
</organism>
<keyword evidence="1" id="KW-0472">Membrane</keyword>
<dbReference type="Proteomes" id="UP000190064">
    <property type="component" value="Unassembled WGS sequence"/>
</dbReference>
<dbReference type="EMBL" id="MTSD02000001">
    <property type="protein sequence ID" value="OOV88223.1"/>
    <property type="molecule type" value="Genomic_DNA"/>
</dbReference>
<protein>
    <submittedName>
        <fullName evidence="2">Uncharacterized protein</fullName>
    </submittedName>
</protein>
<keyword evidence="1" id="KW-0812">Transmembrane</keyword>
<evidence type="ECO:0000313" key="2">
    <source>
        <dbReference type="EMBL" id="OOV88223.1"/>
    </source>
</evidence>
<reference evidence="2" key="1">
    <citation type="submission" date="2017-02" db="EMBL/GenBank/DDBJ databases">
        <title>Draft Genome Sequence of the Salt Water Bacterium Oceanospirillum linum ATCC 11336.</title>
        <authorList>
            <person name="Trachtenberg A.M."/>
            <person name="Carney J.G."/>
            <person name="Linnane J.D."/>
            <person name="Rheaume B.A."/>
            <person name="Pitts N.L."/>
            <person name="Mykles D.L."/>
            <person name="Maclea K.S."/>
        </authorList>
    </citation>
    <scope>NUCLEOTIDE SEQUENCE [LARGE SCALE GENOMIC DNA]</scope>
    <source>
        <strain evidence="2">ATCC 11336</strain>
    </source>
</reference>
<keyword evidence="3" id="KW-1185">Reference proteome</keyword>
<evidence type="ECO:0000256" key="1">
    <source>
        <dbReference type="SAM" id="Phobius"/>
    </source>
</evidence>
<name>A0A1T1HEG8_OCELI</name>
<feature type="transmembrane region" description="Helical" evidence="1">
    <location>
        <begin position="28"/>
        <end position="47"/>
    </location>
</feature>
<sequence length="108" mass="11988">MLFEQTKRAFSQRWKTSLFARQKLVRELSIVLLIKLALLYGIVNFIVPSATVVDGSDVSTRLLNSQLPAPNTPQENIDESAIHFKVSGENLTKTATSETAVSIQQETP</sequence>
<evidence type="ECO:0000313" key="3">
    <source>
        <dbReference type="Proteomes" id="UP000190064"/>
    </source>
</evidence>
<comment type="caution">
    <text evidence="2">The sequence shown here is derived from an EMBL/GenBank/DDBJ whole genome shotgun (WGS) entry which is preliminary data.</text>
</comment>
<gene>
    <name evidence="2" type="ORF">BTA35_0201440</name>
</gene>
<dbReference type="AlphaFoldDB" id="A0A1T1HEG8"/>
<accession>A0A1T1HEG8</accession>
<proteinExistence type="predicted"/>
<keyword evidence="1" id="KW-1133">Transmembrane helix</keyword>